<comment type="caution">
    <text evidence="1">The sequence shown here is derived from an EMBL/GenBank/DDBJ whole genome shotgun (WGS) entry which is preliminary data.</text>
</comment>
<proteinExistence type="predicted"/>
<evidence type="ECO:0000313" key="2">
    <source>
        <dbReference type="Proteomes" id="UP000469763"/>
    </source>
</evidence>
<dbReference type="RefSeq" id="WP_152351021.1">
    <property type="nucleotide sequence ID" value="NZ_WBSN01000020.1"/>
</dbReference>
<evidence type="ECO:0000313" key="1">
    <source>
        <dbReference type="EMBL" id="NEG78726.1"/>
    </source>
</evidence>
<reference evidence="1 2" key="1">
    <citation type="submission" date="2019-10" db="EMBL/GenBank/DDBJ databases">
        <title>Bifidobacterium from non-human primates.</title>
        <authorList>
            <person name="Modesto M."/>
        </authorList>
    </citation>
    <scope>NUCLEOTIDE SEQUENCE [LARGE SCALE GENOMIC DNA]</scope>
    <source>
        <strain evidence="1 2">TREC</strain>
    </source>
</reference>
<dbReference type="EMBL" id="WHZY01000009">
    <property type="protein sequence ID" value="NEG78726.1"/>
    <property type="molecule type" value="Genomic_DNA"/>
</dbReference>
<accession>A0A7K3TIJ2</accession>
<organism evidence="1 2">
    <name type="scientific">Bifidobacterium avesanii</name>
    <dbReference type="NCBI Taxonomy" id="1798157"/>
    <lineage>
        <taxon>Bacteria</taxon>
        <taxon>Bacillati</taxon>
        <taxon>Actinomycetota</taxon>
        <taxon>Actinomycetes</taxon>
        <taxon>Bifidobacteriales</taxon>
        <taxon>Bifidobacteriaceae</taxon>
        <taxon>Bifidobacterium</taxon>
    </lineage>
</organism>
<protein>
    <recommendedName>
        <fullName evidence="3">Glycosyltransferase</fullName>
    </recommendedName>
</protein>
<keyword evidence="2" id="KW-1185">Reference proteome</keyword>
<dbReference type="Proteomes" id="UP000469763">
    <property type="component" value="Unassembled WGS sequence"/>
</dbReference>
<name>A0A7K3TIJ2_9BIFI</name>
<dbReference type="OrthoDB" id="725917at2"/>
<sequence length="303" mass="34377">MKYFFVPLNNTDSFFLTNTFPQGTFTTIPHIKPQKHGLFAKESKIEKLKDRFLDLSFAFSVLKQTHNDDVVIIWIFDYAPLFFFANKILNKQTKLVALNFLDHSTGWKAKIKSLLFNFMFNDKDFYLSANNMEYLQSCGYRINWDHTFELQDCSYLSMPTKSFDVGNGDIFCGGNIRDWKTFFHAASLLSDVHFVGVAGSNSFDQNLLANKPTNLDMHFDISMSEFYTLLGQSSISVVPVPNNIPNGLTVVFQSASLNRPVIVSENSSLIKLITTNGLRGGVFLSNRQCGSPRIIHPNSFVKP</sequence>
<evidence type="ECO:0008006" key="3">
    <source>
        <dbReference type="Google" id="ProtNLM"/>
    </source>
</evidence>
<dbReference type="AlphaFoldDB" id="A0A7K3TIJ2"/>
<gene>
    <name evidence="1" type="ORF">GFD22_07055</name>
</gene>